<dbReference type="Pfam" id="PF13489">
    <property type="entry name" value="Methyltransf_23"/>
    <property type="match status" value="1"/>
</dbReference>
<dbReference type="EMBL" id="AP029612">
    <property type="protein sequence ID" value="BFG70340.1"/>
    <property type="molecule type" value="Genomic_DNA"/>
</dbReference>
<gene>
    <name evidence="1" type="ORF">KACHI17_12210</name>
</gene>
<dbReference type="SUPFAM" id="SSF53335">
    <property type="entry name" value="S-adenosyl-L-methionine-dependent methyltransferases"/>
    <property type="match status" value="1"/>
</dbReference>
<name>A0AAT9GI94_9BACT</name>
<proteinExistence type="predicted"/>
<dbReference type="AlphaFoldDB" id="A0AAT9GI94"/>
<sequence>MQQVEEALLQVEKIVLSSGIENDIIYFNYHKKRFHKMGETVSRMVPPGSSVLDIGSHYLHSSLLLQLLGYKVVSMDVSEFWELDYIRQRAADHQLTPVIENQLEHLGSLSEEKDQYDLILFTEIFEHITFNPIAFWKRIHTLIKNKGKIYITTPNAITLYAIVKTLFNLITFRGIGMDVKAIFPTVTYGHHWKEYSTSEIKSYFNMLNDGLHLDIQKFQYKPTETAHHWKSSLRILLTKMSNAIPFFREAMEVVVTVDKSYPWKINPPKY</sequence>
<dbReference type="InterPro" id="IPR029063">
    <property type="entry name" value="SAM-dependent_MTases_sf"/>
</dbReference>
<organism evidence="1">
    <name type="scientific">Sediminibacterium sp. KACHI17</name>
    <dbReference type="NCBI Taxonomy" id="1751071"/>
    <lineage>
        <taxon>Bacteria</taxon>
        <taxon>Pseudomonadati</taxon>
        <taxon>Bacteroidota</taxon>
        <taxon>Chitinophagia</taxon>
        <taxon>Chitinophagales</taxon>
        <taxon>Chitinophagaceae</taxon>
        <taxon>Sediminibacterium</taxon>
    </lineage>
</organism>
<reference evidence="1" key="1">
    <citation type="submission" date="2024-02" db="EMBL/GenBank/DDBJ databases">
        <title>Sediminibacterium planktonica sp. nov. and Sediminibacterium longus sp. nov., isolated from surface lake and river water.</title>
        <authorList>
            <person name="Watanabe K."/>
            <person name="Takemine S."/>
            <person name="Ishii Y."/>
            <person name="Ogata Y."/>
            <person name="Shindo C."/>
            <person name="Suda W."/>
        </authorList>
    </citation>
    <scope>NUCLEOTIDE SEQUENCE</scope>
    <source>
        <strain evidence="1">KACHI17</strain>
    </source>
</reference>
<protein>
    <recommendedName>
        <fullName evidence="2">Methyltransferase domain-containing protein</fullName>
    </recommendedName>
</protein>
<dbReference type="Gene3D" id="3.40.50.150">
    <property type="entry name" value="Vaccinia Virus protein VP39"/>
    <property type="match status" value="1"/>
</dbReference>
<evidence type="ECO:0008006" key="2">
    <source>
        <dbReference type="Google" id="ProtNLM"/>
    </source>
</evidence>
<evidence type="ECO:0000313" key="1">
    <source>
        <dbReference type="EMBL" id="BFG70340.1"/>
    </source>
</evidence>
<dbReference type="RefSeq" id="WP_353550622.1">
    <property type="nucleotide sequence ID" value="NZ_AP029612.1"/>
</dbReference>
<accession>A0AAT9GI94</accession>